<dbReference type="PROSITE" id="PS50943">
    <property type="entry name" value="HTH_CROC1"/>
    <property type="match status" value="1"/>
</dbReference>
<accession>A0ABT7VPH6</accession>
<dbReference type="CDD" id="cd00093">
    <property type="entry name" value="HTH_XRE"/>
    <property type="match status" value="1"/>
</dbReference>
<dbReference type="Proteomes" id="UP001529423">
    <property type="component" value="Unassembled WGS sequence"/>
</dbReference>
<dbReference type="EMBL" id="JAUDEO010000027">
    <property type="protein sequence ID" value="MDM8334041.1"/>
    <property type="molecule type" value="Genomic_DNA"/>
</dbReference>
<gene>
    <name evidence="2" type="ORF">QUW46_05590</name>
</gene>
<reference evidence="2 3" key="2">
    <citation type="submission" date="2023-06" db="EMBL/GenBank/DDBJ databases">
        <title>Identification and characterization of horizontal gene transfer across gut microbiota members of farm animals based on homology search.</title>
        <authorList>
            <person name="Schwarzerova J."/>
            <person name="Nykrynova M."/>
            <person name="Jureckova K."/>
            <person name="Cejkova D."/>
            <person name="Rychlik I."/>
        </authorList>
    </citation>
    <scope>NUCLEOTIDE SEQUENCE [LARGE SCALE GENOMIC DNA]</scope>
    <source>
        <strain evidence="2 3">105_WCHN</strain>
    </source>
</reference>
<sequence>MDIQRFVQQRKQRGISQTELCTGICTQSTLSKFENRGKVPSVKILSQLCERLGITIGDLSGQAVSDRPRSEHPLDQVEKLLIAERFPAAIKKLATVEVVSLPDFRLQMQYYYLKGMIDTLTSNQTATTTFDFTQILDKLDEKHATIFSQLAYLGFGILYARKDRLGDAEFFFTKVVKYLNQQTNDHKNLRALSMVQYNRLVMMLYYVAEYQALRDRLDNSNRFLRRVTKLCAARYETYLMPRTKLLAANNALQSGAPAAQVSALLAEALAFARFNGNSVVELQAAALKKQLAGLE</sequence>
<dbReference type="SUPFAM" id="SSF47413">
    <property type="entry name" value="lambda repressor-like DNA-binding domains"/>
    <property type="match status" value="1"/>
</dbReference>
<organism evidence="2 3">
    <name type="scientific">Limosilactobacillus panis</name>
    <dbReference type="NCBI Taxonomy" id="47493"/>
    <lineage>
        <taxon>Bacteria</taxon>
        <taxon>Bacillati</taxon>
        <taxon>Bacillota</taxon>
        <taxon>Bacilli</taxon>
        <taxon>Lactobacillales</taxon>
        <taxon>Lactobacillaceae</taxon>
        <taxon>Limosilactobacillus</taxon>
    </lineage>
</organism>
<keyword evidence="3" id="KW-1185">Reference proteome</keyword>
<evidence type="ECO:0000259" key="1">
    <source>
        <dbReference type="PROSITE" id="PS50943"/>
    </source>
</evidence>
<evidence type="ECO:0000313" key="3">
    <source>
        <dbReference type="Proteomes" id="UP001529423"/>
    </source>
</evidence>
<evidence type="ECO:0000313" key="2">
    <source>
        <dbReference type="EMBL" id="MDM8334041.1"/>
    </source>
</evidence>
<feature type="domain" description="HTH cro/C1-type" evidence="1">
    <location>
        <begin position="8"/>
        <end position="59"/>
    </location>
</feature>
<dbReference type="Gene3D" id="1.25.40.10">
    <property type="entry name" value="Tetratricopeptide repeat domain"/>
    <property type="match status" value="1"/>
</dbReference>
<dbReference type="InterPro" id="IPR010982">
    <property type="entry name" value="Lambda_DNA-bd_dom_sf"/>
</dbReference>
<dbReference type="Pfam" id="PF01381">
    <property type="entry name" value="HTH_3"/>
    <property type="match status" value="1"/>
</dbReference>
<proteinExistence type="predicted"/>
<dbReference type="RefSeq" id="WP_289560277.1">
    <property type="nucleotide sequence ID" value="NZ_JAUDEO010000027.1"/>
</dbReference>
<dbReference type="InterPro" id="IPR011990">
    <property type="entry name" value="TPR-like_helical_dom_sf"/>
</dbReference>
<reference evidence="3" key="1">
    <citation type="submission" date="2023-06" db="EMBL/GenBank/DDBJ databases">
        <title>Identification and characterization of horizontal gene transfer across gut microbiota members of farm animals based on homology search.</title>
        <authorList>
            <person name="Zeman M."/>
            <person name="Kubasova T."/>
            <person name="Jahodarova E."/>
            <person name="Nykrynova M."/>
            <person name="Rychlik I."/>
        </authorList>
    </citation>
    <scope>NUCLEOTIDE SEQUENCE [LARGE SCALE GENOMIC DNA]</scope>
    <source>
        <strain evidence="3">105_WCHN</strain>
    </source>
</reference>
<protein>
    <submittedName>
        <fullName evidence="2">Helix-turn-helix transcriptional regulator</fullName>
    </submittedName>
</protein>
<dbReference type="InterPro" id="IPR001387">
    <property type="entry name" value="Cro/C1-type_HTH"/>
</dbReference>
<comment type="caution">
    <text evidence="2">The sequence shown here is derived from an EMBL/GenBank/DDBJ whole genome shotgun (WGS) entry which is preliminary data.</text>
</comment>
<dbReference type="SMART" id="SM00530">
    <property type="entry name" value="HTH_XRE"/>
    <property type="match status" value="1"/>
</dbReference>
<name>A0ABT7VPH6_9LACO</name>